<keyword evidence="5" id="KW-1185">Reference proteome</keyword>
<feature type="transmembrane region" description="Helical" evidence="3">
    <location>
        <begin position="1605"/>
        <end position="1628"/>
    </location>
</feature>
<dbReference type="Proteomes" id="UP000236319">
    <property type="component" value="Unassembled WGS sequence"/>
</dbReference>
<feature type="coiled-coil region" evidence="1">
    <location>
        <begin position="546"/>
        <end position="584"/>
    </location>
</feature>
<keyword evidence="3" id="KW-0472">Membrane</keyword>
<sequence length="1667" mass="188920">MAPKTLTQCPENLREAIDWLLQIKAEGNLPKLAAAVKGFIDKAVEEVKKSLEERKKELLCPANFEHCTEKKNLINNTKDAIKELQSRNSDESSSTSPNESELIRLKSVLNKHESEKEKHYNEVHYLTDEARERALKDLDAKLSDLNKHKPSLTKFTDRAAFEDTLLKISSGLEDFLGYVSGNYTGQGIVYAECDRLRDAVLMFLHGALESVKADSAVTTYGSDHKAKLSDIARTVYYSVGKGDTSFTDGIGEVSNWLTNYHEHLNLKIKLVNDKFHEILTEHLNGSKGFKKSLESFNKASHQKLGDVSHKLKKCINKADNLESTTLQHALIAYKLLDSNLKEMLRESVDKVERLVKEFAASAQNSDLLEVSAKVDEKLGDLPIDVERNIKDGGHQAVDQFGGTMATLHNGIVTLKNDQFNELKGSVNSGLKNSAHQVTSKMDSVFSEYKSKIISTLQTLQSKVLLLIAKLIDAQADELANKIESHLESLPNAVLRGQVGNSGTYESMLNGKQSAIRDLRVQLKSPSAHENIKQYKDQFLSLLPTVLDAINRTNSAWQKEIQQQLQDLDSDIKNLQASSTNIEVQLRLATFEKQLDNLKMLAKSVGDEGVNEKLKTANGEMVRLNQEIRRMGGNVNWWVSQYKKDFERAMRIGKEVSQKLATQIKAKQPKVPAAGSTYTVKPSKIDELLEKFEADVKDNVDNLIEKVGLKSDVLESVHESLKNLKDKIWTLQSAIRSLTDHVSIVERTLQHWIDKATRELASAVQQAKATITKLAQQMKEKVQAELEAIIKEVQTRYYRTMDAKLTELNENLTAEITNIREVMDEDVNNGVKGLLRQLNSFVSGVGNIKDIKSSTHRSFDAPPTSSLSLAVLIVKISFNRFIKGVSKQSDAKSEESKINEVSESLEKLFQQIHKSEQFDNDVTIKREKLKDKLNRFSAETMDDAPKTVLKPLKNGLEEFVEELQKVYVSKYTLQKWNDEEQEKYAKVFCSILEILSADLDILRGECKRDGNGWKRKNIHLKDQKNKENLLGDFFKKRGYRVALGYDGQDGELQNRADFTGSDILKLLTKSKNVFNSPNNDKGSLYDLYENLDTYYNLCQLRHFPDAKHPCTVKDMLLWLTGLWHNSILDPLKDHIKENLVASERYKDSDHLTIPPEELTLEPASPVTATIIFDTVQAICTQSHNVLITILGHGDASATYACDFVNNSSGLYYPSTGEDCLHMLIHIFRLLFPILRFLESQCGNPASDYGWFQCKYGKDVQPSDWHCDDHLKTHIDCNRRSPLMSYLTDRLLGYLPHQIGEIGCESKCSTCIYTSKPGMPCLAPLGFRDFSCSKRRGMDICDILEKFFSTPNLTTLFCLLPIPPATLPEHFAFVLSLVRELQSDGTHSFKDAMETSIIGLSIGIYDQPTVLTNAFCDTYGSEYVSHKNCDKPHVITLTTSNICYGKSKEVYWAPYLHSLCTDLYQVFVKKDSDVYLSWAVYAPWFLHDFMTRLQEAFCQISCKEWGCSECLDGDKCRRWRHGLVEKVEGQRDKPLCQCLSVVSCKGVSPTLYKYGFRFGDAFTLKDESTRRSCSNFFAHLQDVLNSEDFRNLFEKCDEYLFKIRGPFIWTMIALWVLSILYFAYAIIYRLDVFYIRPHMRPPLSHKISAQSLLGSPGIPSLAKLTYLQR</sequence>
<proteinExistence type="predicted"/>
<keyword evidence="3" id="KW-1133">Transmembrane helix</keyword>
<name>A0A2H6K6Y4_9APIC</name>
<evidence type="ECO:0000313" key="5">
    <source>
        <dbReference type="Proteomes" id="UP000236319"/>
    </source>
</evidence>
<feature type="region of interest" description="Disordered" evidence="2">
    <location>
        <begin position="83"/>
        <end position="102"/>
    </location>
</feature>
<reference evidence="4 5" key="1">
    <citation type="journal article" date="2017" name="BMC Genomics">
        <title>Whole-genome assembly of Babesia ovata and comparative genomics between closely related pathogens.</title>
        <authorList>
            <person name="Yamagishi J."/>
            <person name="Asada M."/>
            <person name="Hakimi H."/>
            <person name="Tanaka T.Q."/>
            <person name="Sugimoto C."/>
            <person name="Kawazu S."/>
        </authorList>
    </citation>
    <scope>NUCLEOTIDE SEQUENCE [LARGE SCALE GENOMIC DNA]</scope>
    <source>
        <strain evidence="4 5">Miyake</strain>
    </source>
</reference>
<dbReference type="OrthoDB" id="10398121at2759"/>
<dbReference type="EMBL" id="BDSA01000001">
    <property type="protein sequence ID" value="GBE58745.1"/>
    <property type="molecule type" value="Genomic_DNA"/>
</dbReference>
<feature type="coiled-coil region" evidence="1">
    <location>
        <begin position="763"/>
        <end position="824"/>
    </location>
</feature>
<dbReference type="VEuPathDB" id="PiroplasmaDB:BOVATA_002380"/>
<dbReference type="RefSeq" id="XP_028864988.1">
    <property type="nucleotide sequence ID" value="XM_029009155.1"/>
</dbReference>
<keyword evidence="1" id="KW-0175">Coiled coil</keyword>
<feature type="compositionally biased region" description="Low complexity" evidence="2">
    <location>
        <begin position="91"/>
        <end position="100"/>
    </location>
</feature>
<dbReference type="SUPFAM" id="SSF58113">
    <property type="entry name" value="Apolipoprotein A-I"/>
    <property type="match status" value="1"/>
</dbReference>
<comment type="caution">
    <text evidence="4">The sequence shown here is derived from an EMBL/GenBank/DDBJ whole genome shotgun (WGS) entry which is preliminary data.</text>
</comment>
<gene>
    <name evidence="4" type="ORF">BOVATA_002380</name>
</gene>
<evidence type="ECO:0000313" key="4">
    <source>
        <dbReference type="EMBL" id="GBE58745.1"/>
    </source>
</evidence>
<evidence type="ECO:0000256" key="2">
    <source>
        <dbReference type="SAM" id="MobiDB-lite"/>
    </source>
</evidence>
<keyword evidence="3" id="KW-0812">Transmembrane</keyword>
<dbReference type="GeneID" id="39872515"/>
<protein>
    <submittedName>
        <fullName evidence="4">Apolipophorin-III superfamily protein, putative</fullName>
    </submittedName>
</protein>
<accession>A0A2H6K6Y4</accession>
<evidence type="ECO:0000256" key="3">
    <source>
        <dbReference type="SAM" id="Phobius"/>
    </source>
</evidence>
<evidence type="ECO:0000256" key="1">
    <source>
        <dbReference type="SAM" id="Coils"/>
    </source>
</evidence>
<organism evidence="4 5">
    <name type="scientific">Babesia ovata</name>
    <dbReference type="NCBI Taxonomy" id="189622"/>
    <lineage>
        <taxon>Eukaryota</taxon>
        <taxon>Sar</taxon>
        <taxon>Alveolata</taxon>
        <taxon>Apicomplexa</taxon>
        <taxon>Aconoidasida</taxon>
        <taxon>Piroplasmida</taxon>
        <taxon>Babesiidae</taxon>
        <taxon>Babesia</taxon>
    </lineage>
</organism>